<proteinExistence type="predicted"/>
<dbReference type="PANTHER" id="PTHR32141">
    <property type="match status" value="1"/>
</dbReference>
<dbReference type="EnsemblPlants" id="TraesCS2A02G059700.1">
    <property type="protein sequence ID" value="TraesCS2A02G059700.1"/>
    <property type="gene ID" value="TraesCS2A02G059700"/>
</dbReference>
<dbReference type="AlphaFoldDB" id="A0A3B6AQV5"/>
<evidence type="ECO:0000313" key="3">
    <source>
        <dbReference type="EnsemblPlants" id="TraesCS2A02G059700.1"/>
    </source>
</evidence>
<dbReference type="InterPro" id="IPR032675">
    <property type="entry name" value="LRR_dom_sf"/>
</dbReference>
<reference evidence="3" key="1">
    <citation type="submission" date="2018-08" db="EMBL/GenBank/DDBJ databases">
        <authorList>
            <person name="Rossello M."/>
        </authorList>
    </citation>
    <scope>NUCLEOTIDE SEQUENCE [LARGE SCALE GENOMIC DNA]</scope>
    <source>
        <strain evidence="3">cv. Chinese Spring</strain>
    </source>
</reference>
<dbReference type="STRING" id="4565.A0A3B6AQV5"/>
<sequence length="530" mass="58815">MANRNPRRRSPAAAAGPGLLIGFSMEQAEAAHERDGLEPGTLWLSMEIMATVVYDALLPQPPVSPAAPLSLASTTWVPGGADRISLLPDQVLRGIVSRLPDADAACTAALASRWRPLWRSVHLVLDNTHFLPRGRPAFGVADVVTGVLAAHPGPFRCVHLTCSAMDAHRGMISRWLDILAAKGIQELAFINRPWPLDLRLPATLFHCATLTRLFLGFWRLPETAAVPRSAAFPNLWELALCVVVMEDRNLAFLLDRSPALEILTIIGSQTGVRLRLVSQSVRCLQLCFCILEEVMVVDAPRLEKLLEWTTWDESTKCSRIKIGHAPKLRVLGYFQPGQHNLEISNTVIKAGTKVSTSASVPSVQMLALQLKFDVRNELKKVPNFLRCFPNVETLYIQSARVYEDPTGKVSAKFWIEGGPITCIRKNMKKVVFYELQGSRNEVVFLKFIAERAEMLEKMVIVVSYKFLTLGVDVKATLKPLSCAKWANGDCELQVYKSTITKSGGPVYNIRLASESTCADPFDHIYYDELL</sequence>
<feature type="domain" description="FBD" evidence="1">
    <location>
        <begin position="418"/>
        <end position="460"/>
    </location>
</feature>
<evidence type="ECO:0000259" key="2">
    <source>
        <dbReference type="Pfam" id="PF24758"/>
    </source>
</evidence>
<reference evidence="3" key="2">
    <citation type="submission" date="2018-10" db="UniProtKB">
        <authorList>
            <consortium name="EnsemblPlants"/>
        </authorList>
    </citation>
    <scope>IDENTIFICATION</scope>
</reference>
<evidence type="ECO:0000313" key="4">
    <source>
        <dbReference type="Proteomes" id="UP000019116"/>
    </source>
</evidence>
<dbReference type="InterPro" id="IPR055411">
    <property type="entry name" value="LRR_FXL15/At3g58940/PEG3-like"/>
</dbReference>
<dbReference type="Gramene" id="TraesCS2A02G059700.1">
    <property type="protein sequence ID" value="TraesCS2A02G059700.1"/>
    <property type="gene ID" value="TraesCS2A02G059700"/>
</dbReference>
<dbReference type="OrthoDB" id="646746at2759"/>
<dbReference type="PANTHER" id="PTHR32141:SF65">
    <property type="entry name" value="F-BOX DOMAIN-CONTAINING PROTEIN"/>
    <property type="match status" value="1"/>
</dbReference>
<evidence type="ECO:0000259" key="1">
    <source>
        <dbReference type="Pfam" id="PF08387"/>
    </source>
</evidence>
<dbReference type="Proteomes" id="UP000019116">
    <property type="component" value="Chromosome 2A"/>
</dbReference>
<feature type="domain" description="F-box/LRR-repeat protein 15/At3g58940/PEG3-like LRR" evidence="2">
    <location>
        <begin position="173"/>
        <end position="396"/>
    </location>
</feature>
<dbReference type="InterPro" id="IPR055302">
    <property type="entry name" value="F-box_dom-containing"/>
</dbReference>
<dbReference type="InterPro" id="IPR036047">
    <property type="entry name" value="F-box-like_dom_sf"/>
</dbReference>
<dbReference type="SUPFAM" id="SSF81383">
    <property type="entry name" value="F-box domain"/>
    <property type="match status" value="1"/>
</dbReference>
<dbReference type="InterPro" id="IPR006566">
    <property type="entry name" value="FBD"/>
</dbReference>
<dbReference type="Gene3D" id="3.80.10.10">
    <property type="entry name" value="Ribonuclease Inhibitor"/>
    <property type="match status" value="1"/>
</dbReference>
<dbReference type="Pfam" id="PF08387">
    <property type="entry name" value="FBD"/>
    <property type="match status" value="1"/>
</dbReference>
<dbReference type="Pfam" id="PF24758">
    <property type="entry name" value="LRR_At5g56370"/>
    <property type="match status" value="1"/>
</dbReference>
<organism evidence="3">
    <name type="scientific">Triticum aestivum</name>
    <name type="common">Wheat</name>
    <dbReference type="NCBI Taxonomy" id="4565"/>
    <lineage>
        <taxon>Eukaryota</taxon>
        <taxon>Viridiplantae</taxon>
        <taxon>Streptophyta</taxon>
        <taxon>Embryophyta</taxon>
        <taxon>Tracheophyta</taxon>
        <taxon>Spermatophyta</taxon>
        <taxon>Magnoliopsida</taxon>
        <taxon>Liliopsida</taxon>
        <taxon>Poales</taxon>
        <taxon>Poaceae</taxon>
        <taxon>BOP clade</taxon>
        <taxon>Pooideae</taxon>
        <taxon>Triticodae</taxon>
        <taxon>Triticeae</taxon>
        <taxon>Triticinae</taxon>
        <taxon>Triticum</taxon>
    </lineage>
</organism>
<name>A0A3B6AQV5_WHEAT</name>
<accession>A0A3B6AQV5</accession>
<keyword evidence="4" id="KW-1185">Reference proteome</keyword>
<protein>
    <submittedName>
        <fullName evidence="3">Uncharacterized protein</fullName>
    </submittedName>
</protein>